<feature type="region of interest" description="Disordered" evidence="1">
    <location>
        <begin position="315"/>
        <end position="356"/>
    </location>
</feature>
<name>A0A8K0G340_IGNLU</name>
<evidence type="ECO:0000259" key="2">
    <source>
        <dbReference type="Pfam" id="PF13843"/>
    </source>
</evidence>
<evidence type="ECO:0000313" key="4">
    <source>
        <dbReference type="Proteomes" id="UP000801492"/>
    </source>
</evidence>
<organism evidence="3 4">
    <name type="scientific">Ignelater luminosus</name>
    <name type="common">Cucubano</name>
    <name type="synonym">Pyrophorus luminosus</name>
    <dbReference type="NCBI Taxonomy" id="2038154"/>
    <lineage>
        <taxon>Eukaryota</taxon>
        <taxon>Metazoa</taxon>
        <taxon>Ecdysozoa</taxon>
        <taxon>Arthropoda</taxon>
        <taxon>Hexapoda</taxon>
        <taxon>Insecta</taxon>
        <taxon>Pterygota</taxon>
        <taxon>Neoptera</taxon>
        <taxon>Endopterygota</taxon>
        <taxon>Coleoptera</taxon>
        <taxon>Polyphaga</taxon>
        <taxon>Elateriformia</taxon>
        <taxon>Elateroidea</taxon>
        <taxon>Elateridae</taxon>
        <taxon>Agrypninae</taxon>
        <taxon>Pyrophorini</taxon>
        <taxon>Ignelater</taxon>
    </lineage>
</organism>
<dbReference type="OrthoDB" id="6783346at2759"/>
<sequence length="478" mass="54376">MSKRKTAAVFNIPRSTLQFHLSESFVKSKHGPNPVLSVAEENTLLDWILECQNKNIAERVSNNISQTQEMKDKTNDNKNSQEHESYDYLRNICDLDLNENSPENLQKGNVATYSIEDIPIVIVLPDVQLNDFSYNDSLTAQNLQIPSDCEEIENISFHSNENKLIADYGDISSECKRKQKMIENNENKLLTQKEKKPRKRMSQVNVISNVILPTTENSLRSEKTKQPEYHVRRLYKDDSNTSLKMASSKQFLSTSDLEKILNSDKFWNDNDDIDGNSSVEIKDSITVNSDVAENGSIVTVNNKADTLGRIINFAEEEPDNKIQSEHDTESELEWDSSDEEPGRNETNSWYGKDQTKWSKIPSQRGRIPAYNIISVLPGLRGPARQNQLFSPLESWQLLLSDSVLEEIVDVTNKKVATARGNPARFSFLLACLKFDDLDTRIERAKTNKLAAISEIFQKFVEKCKACYCPGAYVTVDEI</sequence>
<dbReference type="Pfam" id="PF13843">
    <property type="entry name" value="DDE_Tnp_1_7"/>
    <property type="match status" value="1"/>
</dbReference>
<gene>
    <name evidence="3" type="ORF">ILUMI_19556</name>
</gene>
<keyword evidence="4" id="KW-1185">Reference proteome</keyword>
<proteinExistence type="predicted"/>
<dbReference type="InterPro" id="IPR029526">
    <property type="entry name" value="PGBD"/>
</dbReference>
<feature type="compositionally biased region" description="Acidic residues" evidence="1">
    <location>
        <begin position="330"/>
        <end position="339"/>
    </location>
</feature>
<feature type="region of interest" description="Disordered" evidence="1">
    <location>
        <begin position="62"/>
        <end position="82"/>
    </location>
</feature>
<accession>A0A8K0G340</accession>
<reference evidence="3" key="1">
    <citation type="submission" date="2019-08" db="EMBL/GenBank/DDBJ databases">
        <title>The genome of the North American firefly Photinus pyralis.</title>
        <authorList>
            <consortium name="Photinus pyralis genome working group"/>
            <person name="Fallon T.R."/>
            <person name="Sander Lower S.E."/>
            <person name="Weng J.-K."/>
        </authorList>
    </citation>
    <scope>NUCLEOTIDE SEQUENCE</scope>
    <source>
        <strain evidence="3">TRF0915ILg1</strain>
        <tissue evidence="3">Whole body</tissue>
    </source>
</reference>
<dbReference type="AlphaFoldDB" id="A0A8K0G340"/>
<evidence type="ECO:0000256" key="1">
    <source>
        <dbReference type="SAM" id="MobiDB-lite"/>
    </source>
</evidence>
<feature type="compositionally biased region" description="Basic and acidic residues" evidence="1">
    <location>
        <begin position="319"/>
        <end position="329"/>
    </location>
</feature>
<protein>
    <recommendedName>
        <fullName evidence="2">PiggyBac transposable element-derived protein domain-containing protein</fullName>
    </recommendedName>
</protein>
<feature type="compositionally biased region" description="Basic and acidic residues" evidence="1">
    <location>
        <begin position="69"/>
        <end position="82"/>
    </location>
</feature>
<dbReference type="Proteomes" id="UP000801492">
    <property type="component" value="Unassembled WGS sequence"/>
</dbReference>
<feature type="domain" description="PiggyBac transposable element-derived protein" evidence="2">
    <location>
        <begin position="423"/>
        <end position="477"/>
    </location>
</feature>
<dbReference type="EMBL" id="VTPC01087119">
    <property type="protein sequence ID" value="KAF2886617.1"/>
    <property type="molecule type" value="Genomic_DNA"/>
</dbReference>
<evidence type="ECO:0000313" key="3">
    <source>
        <dbReference type="EMBL" id="KAF2886617.1"/>
    </source>
</evidence>
<comment type="caution">
    <text evidence="3">The sequence shown here is derived from an EMBL/GenBank/DDBJ whole genome shotgun (WGS) entry which is preliminary data.</text>
</comment>